<evidence type="ECO:0000313" key="3">
    <source>
        <dbReference type="Proteomes" id="UP000594621"/>
    </source>
</evidence>
<dbReference type="KEGG" id="bcou:IC761_18090"/>
<sequence length="51" mass="5295">MSMISITAIPASVETQSSDYSLKAIIVFCCIGLVASFSLMAHGIDLSAGLM</sequence>
<accession>A0A7S9GX78</accession>
<feature type="transmembrane region" description="Helical" evidence="1">
    <location>
        <begin position="20"/>
        <end position="41"/>
    </location>
</feature>
<reference evidence="2 3" key="1">
    <citation type="submission" date="2020-09" db="EMBL/GenBank/DDBJ databases">
        <title>Complete genomes of bradyrhizobia occurring on native shrubby legumes in Australia.</title>
        <authorList>
            <person name="Lafay B."/>
        </authorList>
    </citation>
    <scope>NUCLEOTIDE SEQUENCE [LARGE SCALE GENOMIC DNA]</scope>
    <source>
        <strain evidence="2 3">BDV5040</strain>
    </source>
</reference>
<evidence type="ECO:0000313" key="2">
    <source>
        <dbReference type="EMBL" id="QPF88465.1"/>
    </source>
</evidence>
<keyword evidence="1" id="KW-0812">Transmembrane</keyword>
<dbReference type="Proteomes" id="UP000594621">
    <property type="component" value="Chromosome"/>
</dbReference>
<dbReference type="EMBL" id="CP061379">
    <property type="protein sequence ID" value="QPF88465.1"/>
    <property type="molecule type" value="Genomic_DNA"/>
</dbReference>
<organism evidence="2 3">
    <name type="scientific">Bradyrhizobium commune</name>
    <dbReference type="NCBI Taxonomy" id="83627"/>
    <lineage>
        <taxon>Bacteria</taxon>
        <taxon>Pseudomonadati</taxon>
        <taxon>Pseudomonadota</taxon>
        <taxon>Alphaproteobacteria</taxon>
        <taxon>Hyphomicrobiales</taxon>
        <taxon>Nitrobacteraceae</taxon>
        <taxon>Bradyrhizobium</taxon>
    </lineage>
</organism>
<keyword evidence="3" id="KW-1185">Reference proteome</keyword>
<dbReference type="AlphaFoldDB" id="A0A7S9GX78"/>
<gene>
    <name evidence="2" type="ORF">IC761_18090</name>
</gene>
<name>A0A7S9GX78_9BRAD</name>
<dbReference type="RefSeq" id="WP_195798020.1">
    <property type="nucleotide sequence ID" value="NZ_CP061379.1"/>
</dbReference>
<keyword evidence="1" id="KW-1133">Transmembrane helix</keyword>
<proteinExistence type="predicted"/>
<protein>
    <submittedName>
        <fullName evidence="2">Uncharacterized protein</fullName>
    </submittedName>
</protein>
<keyword evidence="1" id="KW-0472">Membrane</keyword>
<evidence type="ECO:0000256" key="1">
    <source>
        <dbReference type="SAM" id="Phobius"/>
    </source>
</evidence>